<organism evidence="1 2">
    <name type="scientific">Acrobeloides nanus</name>
    <dbReference type="NCBI Taxonomy" id="290746"/>
    <lineage>
        <taxon>Eukaryota</taxon>
        <taxon>Metazoa</taxon>
        <taxon>Ecdysozoa</taxon>
        <taxon>Nematoda</taxon>
        <taxon>Chromadorea</taxon>
        <taxon>Rhabditida</taxon>
        <taxon>Tylenchina</taxon>
        <taxon>Cephalobomorpha</taxon>
        <taxon>Cephaloboidea</taxon>
        <taxon>Cephalobidae</taxon>
        <taxon>Acrobeloides</taxon>
    </lineage>
</organism>
<sequence>MRRYCNWVLSIYQSMQQSRLYFTPKSDEPGQSQVMEPMPYDFMDYESLIEEGNLQEGITEHTPNKP</sequence>
<dbReference type="WBParaSite" id="ACRNAN_scaffold11097.g21211.t1">
    <property type="protein sequence ID" value="ACRNAN_scaffold11097.g21211.t1"/>
    <property type="gene ID" value="ACRNAN_scaffold11097.g21211"/>
</dbReference>
<accession>A0A914CJI5</accession>
<proteinExistence type="predicted"/>
<reference evidence="2" key="1">
    <citation type="submission" date="2022-11" db="UniProtKB">
        <authorList>
            <consortium name="WormBaseParasite"/>
        </authorList>
    </citation>
    <scope>IDENTIFICATION</scope>
</reference>
<evidence type="ECO:0000313" key="1">
    <source>
        <dbReference type="Proteomes" id="UP000887540"/>
    </source>
</evidence>
<dbReference type="Proteomes" id="UP000887540">
    <property type="component" value="Unplaced"/>
</dbReference>
<evidence type="ECO:0000313" key="2">
    <source>
        <dbReference type="WBParaSite" id="ACRNAN_scaffold11097.g21211.t1"/>
    </source>
</evidence>
<keyword evidence="1" id="KW-1185">Reference proteome</keyword>
<protein>
    <submittedName>
        <fullName evidence="2">Uncharacterized protein</fullName>
    </submittedName>
</protein>
<dbReference type="AlphaFoldDB" id="A0A914CJI5"/>
<name>A0A914CJI5_9BILA</name>